<dbReference type="PANTHER" id="PTHR46910:SF3">
    <property type="entry name" value="HALOTOLERANCE PROTEIN 9-RELATED"/>
    <property type="match status" value="1"/>
</dbReference>
<sequence length="1109" mass="120293">MRERLDNLPELACAAPALPKCSKSAAKQSEINTISFLRSHISRLISPSNELRRSTRHCLTCAMADTASNAPSTTGAANSAAGNDANAAARKIACTECRRKKIKCNGNGTDYCRNCWEAEVECVYPESKKRGPHKGYFETITNRLSRIESMLESALADETLSQRPPSSPSRSQSSRASSPDYTSRPPHKRRRTSRTGPSNTTTGGDLPHPRYFSSYTASLAPTPPANAPNAYLDFPFSHLPPRALSPPPVPASHLDASAVRAGNDPRLRCIQVDDSSGIETSDTSVPLTLDPNSRISLGGGAWLRKSSPSTQLQGPREEEVGSTSGWAALKLLASEAEGGEWVPYALSKQLLGIFMVHVHPVFPVLNKQAYLSMHYRANPPVPRCLSLAVYLAGSLFCQDPLVCGGDQNQNKEDAPFNPERIWEKLDERLREDALAEGAPTLSYLQALCLARILQDDWADDEQQCSPTLGAGKSSNALLDWTRRGTALKIAFAFNLHRSPTSFRLSPSEKRHRRRLWWCLYTLEIWDAAIRGRPPSVRDEMFDVEPVDDMGDVDDVADREQATGHEFFVHTVGLTRILARVLTLGYTDSSTTKTKTKAEKSSRFAGEVQELRFWLGEWYRELPGYFRRGEGEAGKEGRDFLMQTYACALEIGYHTVSLLLHRAVLRRNGGGKGREGEVGFRSSSSSGRGKREGGHEMQDVALEALLLRNATAIVMAATSVPDQSLKGFPWRLCQLGLTLAGTLFVEQITTTPQHPSESFAMVSRGTYYLSRLTQTWDRERATGPATRRNRRGNAERKVKGLMHVSGVTLESNGNMFGPAPAQAYVDRENAIPLPHEDPTFVLSSVVEMGNAAAGGGAHSERSGSVSEGSRWGRSSQQGGYAAQDTHTAPPPLGRQGPGMLMGSLPVPGPLSHAPQHQQQHQQSLPPVSHALPNIMDPLSGPPTLQPPMRSPSPFSNSSSNGYNMRTDSGAGHGHGYGRSASVGMMPGHGQPGHGQHTGYDQHQQYRTLPQPPTFPPPPLPLSTSSATGSQAGHGGYGHGGYTQGQAPPPPPCYRQTTYDGYTQSSTLPPPRTSAIRDQGYAPPPPPPKTGPHGQGQSGWAGQNGTVGGRY</sequence>
<evidence type="ECO:0000256" key="6">
    <source>
        <dbReference type="ARBA" id="ARBA00023163"/>
    </source>
</evidence>
<evidence type="ECO:0000256" key="2">
    <source>
        <dbReference type="ARBA" id="ARBA00022723"/>
    </source>
</evidence>
<evidence type="ECO:0000256" key="7">
    <source>
        <dbReference type="ARBA" id="ARBA00023242"/>
    </source>
</evidence>
<reference evidence="10 11" key="1">
    <citation type="journal article" date="2011" name="J. Gen. Appl. Microbiol.">
        <title>Draft genome sequencing of the enigmatic yeast Saitoella complicata.</title>
        <authorList>
            <person name="Nishida H."/>
            <person name="Hamamoto M."/>
            <person name="Sugiyama J."/>
        </authorList>
    </citation>
    <scope>NUCLEOTIDE SEQUENCE [LARGE SCALE GENOMIC DNA]</scope>
    <source>
        <strain evidence="10 11">NRRL Y-17804</strain>
    </source>
</reference>
<dbReference type="InterPro" id="IPR001138">
    <property type="entry name" value="Zn2Cys6_DnaBD"/>
</dbReference>
<evidence type="ECO:0000313" key="10">
    <source>
        <dbReference type="EMBL" id="GAO51492.1"/>
    </source>
</evidence>
<dbReference type="PROSITE" id="PS00463">
    <property type="entry name" value="ZN2_CY6_FUNGAL_1"/>
    <property type="match status" value="1"/>
</dbReference>
<dbReference type="InterPro" id="IPR036864">
    <property type="entry name" value="Zn2-C6_fun-type_DNA-bd_sf"/>
</dbReference>
<organism evidence="10 11">
    <name type="scientific">Saitoella complicata (strain BCRC 22490 / CBS 7301 / JCM 7358 / NBRC 10748 / NRRL Y-17804)</name>
    <dbReference type="NCBI Taxonomy" id="698492"/>
    <lineage>
        <taxon>Eukaryota</taxon>
        <taxon>Fungi</taxon>
        <taxon>Dikarya</taxon>
        <taxon>Ascomycota</taxon>
        <taxon>Taphrinomycotina</taxon>
        <taxon>Taphrinomycotina incertae sedis</taxon>
        <taxon>Saitoella</taxon>
    </lineage>
</organism>
<dbReference type="Pfam" id="PF00172">
    <property type="entry name" value="Zn_clus"/>
    <property type="match status" value="1"/>
</dbReference>
<dbReference type="InterPro" id="IPR050987">
    <property type="entry name" value="AtrR-like"/>
</dbReference>
<feature type="region of interest" description="Disordered" evidence="8">
    <location>
        <begin position="668"/>
        <end position="693"/>
    </location>
</feature>
<feature type="compositionally biased region" description="Pro residues" evidence="8">
    <location>
        <begin position="1008"/>
        <end position="1019"/>
    </location>
</feature>
<dbReference type="GO" id="GO:0006351">
    <property type="term" value="P:DNA-templated transcription"/>
    <property type="evidence" value="ECO:0007669"/>
    <property type="project" value="InterPro"/>
</dbReference>
<feature type="compositionally biased region" description="Polar residues" evidence="8">
    <location>
        <begin position="194"/>
        <end position="203"/>
    </location>
</feature>
<dbReference type="STRING" id="698492.A0A0E9NNP2"/>
<proteinExistence type="predicted"/>
<dbReference type="EMBL" id="BACD03000047">
    <property type="protein sequence ID" value="GAO51492.1"/>
    <property type="molecule type" value="Genomic_DNA"/>
</dbReference>
<keyword evidence="4" id="KW-0805">Transcription regulation</keyword>
<keyword evidence="5" id="KW-0238">DNA-binding</keyword>
<feature type="compositionally biased region" description="Polar residues" evidence="8">
    <location>
        <begin position="1053"/>
        <end position="1065"/>
    </location>
</feature>
<evidence type="ECO:0000256" key="8">
    <source>
        <dbReference type="SAM" id="MobiDB-lite"/>
    </source>
</evidence>
<keyword evidence="2" id="KW-0479">Metal-binding</keyword>
<keyword evidence="7" id="KW-0539">Nucleus</keyword>
<feature type="compositionally biased region" description="Low complexity" evidence="8">
    <location>
        <begin position="982"/>
        <end position="995"/>
    </location>
</feature>
<reference evidence="10 11" key="3">
    <citation type="journal article" date="2015" name="Genome Announc.">
        <title>Draft Genome Sequence of the Archiascomycetous Yeast Saitoella complicata.</title>
        <authorList>
            <person name="Yamauchi K."/>
            <person name="Kondo S."/>
            <person name="Hamamoto M."/>
            <person name="Takahashi Y."/>
            <person name="Ogura Y."/>
            <person name="Hayashi T."/>
            <person name="Nishida H."/>
        </authorList>
    </citation>
    <scope>NUCLEOTIDE SEQUENCE [LARGE SCALE GENOMIC DNA]</scope>
    <source>
        <strain evidence="10 11">NRRL Y-17804</strain>
    </source>
</reference>
<accession>A0A0E9NNP2</accession>
<evidence type="ECO:0000256" key="5">
    <source>
        <dbReference type="ARBA" id="ARBA00023125"/>
    </source>
</evidence>
<dbReference type="AlphaFoldDB" id="A0A0E9NNP2"/>
<gene>
    <name evidence="10" type="ORF">G7K_5592-t1</name>
</gene>
<evidence type="ECO:0000256" key="3">
    <source>
        <dbReference type="ARBA" id="ARBA00022833"/>
    </source>
</evidence>
<dbReference type="CDD" id="cd00067">
    <property type="entry name" value="GAL4"/>
    <property type="match status" value="1"/>
</dbReference>
<keyword evidence="11" id="KW-1185">Reference proteome</keyword>
<evidence type="ECO:0000259" key="9">
    <source>
        <dbReference type="PROSITE" id="PS50048"/>
    </source>
</evidence>
<feature type="domain" description="Zn(2)-C6 fungal-type" evidence="9">
    <location>
        <begin position="93"/>
        <end position="124"/>
    </location>
</feature>
<dbReference type="GO" id="GO:0003677">
    <property type="term" value="F:DNA binding"/>
    <property type="evidence" value="ECO:0007669"/>
    <property type="project" value="UniProtKB-KW"/>
</dbReference>
<dbReference type="PROSITE" id="PS50048">
    <property type="entry name" value="ZN2_CY6_FUNGAL_2"/>
    <property type="match status" value="1"/>
</dbReference>
<dbReference type="SUPFAM" id="SSF57701">
    <property type="entry name" value="Zn2/Cys6 DNA-binding domain"/>
    <property type="match status" value="1"/>
</dbReference>
<feature type="compositionally biased region" description="Pro residues" evidence="8">
    <location>
        <begin position="938"/>
        <end position="949"/>
    </location>
</feature>
<feature type="compositionally biased region" description="Gly residues" evidence="8">
    <location>
        <begin position="1030"/>
        <end position="1041"/>
    </location>
</feature>
<dbReference type="GO" id="GO:0008270">
    <property type="term" value="F:zinc ion binding"/>
    <property type="evidence" value="ECO:0007669"/>
    <property type="project" value="InterPro"/>
</dbReference>
<keyword evidence="6" id="KW-0804">Transcription</keyword>
<dbReference type="Gene3D" id="4.10.240.10">
    <property type="entry name" value="Zn(2)-C6 fungal-type DNA-binding domain"/>
    <property type="match status" value="1"/>
</dbReference>
<feature type="compositionally biased region" description="Low complexity" evidence="8">
    <location>
        <begin position="161"/>
        <end position="179"/>
    </location>
</feature>
<feature type="compositionally biased region" description="Low complexity" evidence="8">
    <location>
        <begin position="1020"/>
        <end position="1029"/>
    </location>
</feature>
<protein>
    <recommendedName>
        <fullName evidence="9">Zn(2)-C6 fungal-type domain-containing protein</fullName>
    </recommendedName>
</protein>
<comment type="caution">
    <text evidence="10">The sequence shown here is derived from an EMBL/GenBank/DDBJ whole genome shotgun (WGS) entry which is preliminary data.</text>
</comment>
<dbReference type="Pfam" id="PF04082">
    <property type="entry name" value="Fungal_trans"/>
    <property type="match status" value="1"/>
</dbReference>
<dbReference type="InterPro" id="IPR007219">
    <property type="entry name" value="XnlR_reg_dom"/>
</dbReference>
<comment type="subcellular location">
    <subcellularLocation>
        <location evidence="1">Nucleus</location>
    </subcellularLocation>
</comment>
<dbReference type="PANTHER" id="PTHR46910">
    <property type="entry name" value="TRANSCRIPTION FACTOR PDR1"/>
    <property type="match status" value="1"/>
</dbReference>
<dbReference type="GO" id="GO:0000981">
    <property type="term" value="F:DNA-binding transcription factor activity, RNA polymerase II-specific"/>
    <property type="evidence" value="ECO:0007669"/>
    <property type="project" value="InterPro"/>
</dbReference>
<evidence type="ECO:0000256" key="1">
    <source>
        <dbReference type="ARBA" id="ARBA00004123"/>
    </source>
</evidence>
<reference evidence="10 11" key="2">
    <citation type="journal article" date="2014" name="J. Gen. Appl. Microbiol.">
        <title>The early diverging ascomycetous budding yeast Saitoella complicata has three histone deacetylases belonging to the Clr6, Hos2, and Rpd3 lineages.</title>
        <authorList>
            <person name="Nishida H."/>
            <person name="Matsumoto T."/>
            <person name="Kondo S."/>
            <person name="Hamamoto M."/>
            <person name="Yoshikawa H."/>
        </authorList>
    </citation>
    <scope>NUCLEOTIDE SEQUENCE [LARGE SCALE GENOMIC DNA]</scope>
    <source>
        <strain evidence="10 11">NRRL Y-17804</strain>
    </source>
</reference>
<dbReference type="GO" id="GO:0005634">
    <property type="term" value="C:nucleus"/>
    <property type="evidence" value="ECO:0007669"/>
    <property type="project" value="UniProtKB-SubCell"/>
</dbReference>
<dbReference type="CDD" id="cd12148">
    <property type="entry name" value="fungal_TF_MHR"/>
    <property type="match status" value="1"/>
</dbReference>
<feature type="region of interest" description="Disordered" evidence="8">
    <location>
        <begin position="157"/>
        <end position="217"/>
    </location>
</feature>
<name>A0A0E9NNP2_SAICN</name>
<feature type="region of interest" description="Disordered" evidence="8">
    <location>
        <begin position="851"/>
        <end position="1109"/>
    </location>
</feature>
<dbReference type="SMART" id="SM00066">
    <property type="entry name" value="GAL4"/>
    <property type="match status" value="1"/>
</dbReference>
<evidence type="ECO:0000256" key="4">
    <source>
        <dbReference type="ARBA" id="ARBA00023015"/>
    </source>
</evidence>
<feature type="compositionally biased region" description="Low complexity" evidence="8">
    <location>
        <begin position="861"/>
        <end position="878"/>
    </location>
</feature>
<dbReference type="Proteomes" id="UP000033140">
    <property type="component" value="Unassembled WGS sequence"/>
</dbReference>
<dbReference type="SMART" id="SM00906">
    <property type="entry name" value="Fungal_trans"/>
    <property type="match status" value="1"/>
</dbReference>
<keyword evidence="3" id="KW-0862">Zinc</keyword>
<evidence type="ECO:0000313" key="11">
    <source>
        <dbReference type="Proteomes" id="UP000033140"/>
    </source>
</evidence>